<evidence type="ECO:0000256" key="7">
    <source>
        <dbReference type="ARBA" id="ARBA00023136"/>
    </source>
</evidence>
<accession>A0A381ZKN4</accession>
<feature type="non-terminal residue" evidence="10">
    <location>
        <position position="1"/>
    </location>
</feature>
<keyword evidence="4 8" id="KW-0812">Transmembrane</keyword>
<dbReference type="PANTHER" id="PTHR32507:SF0">
    <property type="entry name" value="NA(+)_H(+) ANTIPORTER 2-RELATED"/>
    <property type="match status" value="1"/>
</dbReference>
<feature type="transmembrane region" description="Helical" evidence="8">
    <location>
        <begin position="220"/>
        <end position="240"/>
    </location>
</feature>
<keyword evidence="3" id="KW-0050">Antiport</keyword>
<feature type="transmembrane region" description="Helical" evidence="8">
    <location>
        <begin position="152"/>
        <end position="170"/>
    </location>
</feature>
<evidence type="ECO:0000256" key="8">
    <source>
        <dbReference type="SAM" id="Phobius"/>
    </source>
</evidence>
<keyword evidence="5 8" id="KW-1133">Transmembrane helix</keyword>
<dbReference type="AlphaFoldDB" id="A0A381ZKN4"/>
<evidence type="ECO:0000313" key="10">
    <source>
        <dbReference type="EMBL" id="SVA89908.1"/>
    </source>
</evidence>
<evidence type="ECO:0000256" key="3">
    <source>
        <dbReference type="ARBA" id="ARBA00022449"/>
    </source>
</evidence>
<dbReference type="InterPro" id="IPR006153">
    <property type="entry name" value="Cation/H_exchanger_TM"/>
</dbReference>
<organism evidence="10">
    <name type="scientific">marine metagenome</name>
    <dbReference type="NCBI Taxonomy" id="408172"/>
    <lineage>
        <taxon>unclassified sequences</taxon>
        <taxon>metagenomes</taxon>
        <taxon>ecological metagenomes</taxon>
    </lineage>
</organism>
<evidence type="ECO:0000256" key="2">
    <source>
        <dbReference type="ARBA" id="ARBA00022448"/>
    </source>
</evidence>
<evidence type="ECO:0000256" key="5">
    <source>
        <dbReference type="ARBA" id="ARBA00022989"/>
    </source>
</evidence>
<evidence type="ECO:0000256" key="6">
    <source>
        <dbReference type="ARBA" id="ARBA00023065"/>
    </source>
</evidence>
<name>A0A381ZKN4_9ZZZZ</name>
<keyword evidence="6" id="KW-0406">Ion transport</keyword>
<dbReference type="GO" id="GO:0005886">
    <property type="term" value="C:plasma membrane"/>
    <property type="evidence" value="ECO:0007669"/>
    <property type="project" value="UniProtKB-SubCell"/>
</dbReference>
<feature type="domain" description="Cation/H+ exchanger transmembrane" evidence="9">
    <location>
        <begin position="3"/>
        <end position="236"/>
    </location>
</feature>
<gene>
    <name evidence="10" type="ORF">METZ01_LOCUS142762</name>
</gene>
<dbReference type="GO" id="GO:1902600">
    <property type="term" value="P:proton transmembrane transport"/>
    <property type="evidence" value="ECO:0007669"/>
    <property type="project" value="InterPro"/>
</dbReference>
<feature type="transmembrane region" description="Helical" evidence="8">
    <location>
        <begin position="182"/>
        <end position="200"/>
    </location>
</feature>
<dbReference type="PANTHER" id="PTHR32507">
    <property type="entry name" value="NA(+)/H(+) ANTIPORTER 1"/>
    <property type="match status" value="1"/>
</dbReference>
<feature type="transmembrane region" description="Helical" evidence="8">
    <location>
        <begin position="32"/>
        <end position="53"/>
    </location>
</feature>
<keyword evidence="2" id="KW-0813">Transport</keyword>
<dbReference type="Pfam" id="PF00999">
    <property type="entry name" value="Na_H_Exchanger"/>
    <property type="match status" value="1"/>
</dbReference>
<evidence type="ECO:0000259" key="9">
    <source>
        <dbReference type="Pfam" id="PF00999"/>
    </source>
</evidence>
<evidence type="ECO:0000256" key="4">
    <source>
        <dbReference type="ARBA" id="ARBA00022692"/>
    </source>
</evidence>
<dbReference type="EMBL" id="UINC01021733">
    <property type="protein sequence ID" value="SVA89908.1"/>
    <property type="molecule type" value="Genomic_DNA"/>
</dbReference>
<sequence length="272" mass="30390">ITDVLSIIIALGILKTFESGHKTIMEFIGTNLIATMAMSLLVGFGGAVIWSTILEKIRKFPNTIFTSLAFIFLLYGLSEILGYSGPISVLIFGVVLANSKKIPLNIVQKFGTDHLTEFTSIEKTLFSEVIFLVKTFFFIFLGMSIQFGNFKILFIGILLTVLIYGGRLLLSRILISKETPNSEAAMISFIIPKGLAAAVLAEVPMHMNLPLEMEDTFIEIRAVVYMVILFSILLTSFLIYSEGTGFTRRLYQRYFSNYGQKKKGIDNSNPFQ</sequence>
<dbReference type="GO" id="GO:0015297">
    <property type="term" value="F:antiporter activity"/>
    <property type="evidence" value="ECO:0007669"/>
    <property type="project" value="UniProtKB-KW"/>
</dbReference>
<keyword evidence="7 8" id="KW-0472">Membrane</keyword>
<evidence type="ECO:0000256" key="1">
    <source>
        <dbReference type="ARBA" id="ARBA00004651"/>
    </source>
</evidence>
<comment type="subcellular location">
    <subcellularLocation>
        <location evidence="1">Cell membrane</location>
        <topology evidence="1">Multi-pass membrane protein</topology>
    </subcellularLocation>
</comment>
<feature type="transmembrane region" description="Helical" evidence="8">
    <location>
        <begin position="125"/>
        <end position="146"/>
    </location>
</feature>
<proteinExistence type="predicted"/>
<reference evidence="10" key="1">
    <citation type="submission" date="2018-05" db="EMBL/GenBank/DDBJ databases">
        <authorList>
            <person name="Lanie J.A."/>
            <person name="Ng W.-L."/>
            <person name="Kazmierczak K.M."/>
            <person name="Andrzejewski T.M."/>
            <person name="Davidsen T.M."/>
            <person name="Wayne K.J."/>
            <person name="Tettelin H."/>
            <person name="Glass J.I."/>
            <person name="Rusch D."/>
            <person name="Podicherti R."/>
            <person name="Tsui H.-C.T."/>
            <person name="Winkler M.E."/>
        </authorList>
    </citation>
    <scope>NUCLEOTIDE SEQUENCE</scope>
</reference>
<protein>
    <recommendedName>
        <fullName evidence="9">Cation/H+ exchanger transmembrane domain-containing protein</fullName>
    </recommendedName>
</protein>